<keyword evidence="4" id="KW-0012">Acyltransferase</keyword>
<keyword evidence="8" id="KW-1185">Reference proteome</keyword>
<dbReference type="OrthoDB" id="9801191at2"/>
<feature type="domain" description="N-acetyltransferase" evidence="6">
    <location>
        <begin position="96"/>
        <end position="152"/>
    </location>
</feature>
<accession>A0A1M5MI99</accession>
<keyword evidence="3 7" id="KW-0808">Transferase</keyword>
<dbReference type="Gene3D" id="3.40.630.30">
    <property type="match status" value="1"/>
</dbReference>
<dbReference type="InterPro" id="IPR016181">
    <property type="entry name" value="Acyl_CoA_acyltransferase"/>
</dbReference>
<protein>
    <submittedName>
        <fullName evidence="7">Acetyltransferase (GNAT) domain-containing protein</fullName>
    </submittedName>
</protein>
<dbReference type="Pfam" id="PF13508">
    <property type="entry name" value="Acetyltransf_7"/>
    <property type="match status" value="1"/>
</dbReference>
<dbReference type="STRING" id="947013.SAMN04488109_1765"/>
<dbReference type="PANTHER" id="PTHR36449">
    <property type="entry name" value="ACETYLTRANSFERASE-RELATED"/>
    <property type="match status" value="1"/>
</dbReference>
<dbReference type="EMBL" id="FQWQ01000001">
    <property type="protein sequence ID" value="SHG77154.1"/>
    <property type="molecule type" value="Genomic_DNA"/>
</dbReference>
<evidence type="ECO:0000313" key="7">
    <source>
        <dbReference type="EMBL" id="SHG77154.1"/>
    </source>
</evidence>
<gene>
    <name evidence="7" type="ORF">SAMN04488109_1765</name>
</gene>
<dbReference type="GO" id="GO:0016747">
    <property type="term" value="F:acyltransferase activity, transferring groups other than amino-acyl groups"/>
    <property type="evidence" value="ECO:0007669"/>
    <property type="project" value="InterPro"/>
</dbReference>
<sequence>MPFPAGSSLIRLSQDYQFKPFNCGDIDLNDFLLNDSKSYARKLLAVTYILENEAELIAFFSLLNDKITVQDVDSGNQWKKLFKLATGKSFNSHPAMKIGRLGVSNTFKGQGIGTIILDYIKELFITNNRTGCRYITVDAYGASLEFYKKNGFIFLTSKDKGQDTRLMYFDLMTLVEDFA</sequence>
<dbReference type="InterPro" id="IPR000182">
    <property type="entry name" value="GNAT_dom"/>
</dbReference>
<evidence type="ECO:0000256" key="1">
    <source>
        <dbReference type="ARBA" id="ARBA00022491"/>
    </source>
</evidence>
<reference evidence="7 8" key="1">
    <citation type="submission" date="2016-11" db="EMBL/GenBank/DDBJ databases">
        <authorList>
            <person name="Jaros S."/>
            <person name="Januszkiewicz K."/>
            <person name="Wedrychowicz H."/>
        </authorList>
    </citation>
    <scope>NUCLEOTIDE SEQUENCE [LARGE SCALE GENOMIC DNA]</scope>
    <source>
        <strain evidence="7 8">DSM 24574</strain>
    </source>
</reference>
<evidence type="ECO:0000256" key="5">
    <source>
        <dbReference type="ARBA" id="ARBA00049880"/>
    </source>
</evidence>
<dbReference type="AlphaFoldDB" id="A0A1M5MI99"/>
<dbReference type="PANTHER" id="PTHR36449:SF1">
    <property type="entry name" value="ACETYLTRANSFERASE"/>
    <property type="match status" value="1"/>
</dbReference>
<comment type="catalytic activity">
    <reaction evidence="5">
        <text>glycyl-tRNA(Gly) + acetyl-CoA = N-acetylglycyl-tRNA(Gly) + CoA + H(+)</text>
        <dbReference type="Rhea" id="RHEA:81867"/>
        <dbReference type="Rhea" id="RHEA-COMP:9683"/>
        <dbReference type="Rhea" id="RHEA-COMP:19766"/>
        <dbReference type="ChEBI" id="CHEBI:15378"/>
        <dbReference type="ChEBI" id="CHEBI:57287"/>
        <dbReference type="ChEBI" id="CHEBI:57288"/>
        <dbReference type="ChEBI" id="CHEBI:78522"/>
        <dbReference type="ChEBI" id="CHEBI:232036"/>
    </reaction>
</comment>
<proteinExistence type="predicted"/>
<evidence type="ECO:0000256" key="3">
    <source>
        <dbReference type="ARBA" id="ARBA00022679"/>
    </source>
</evidence>
<dbReference type="SUPFAM" id="SSF55729">
    <property type="entry name" value="Acyl-CoA N-acyltransferases (Nat)"/>
    <property type="match status" value="1"/>
</dbReference>
<evidence type="ECO:0000259" key="6">
    <source>
        <dbReference type="Pfam" id="PF13508"/>
    </source>
</evidence>
<keyword evidence="1" id="KW-0678">Repressor</keyword>
<dbReference type="CDD" id="cd04301">
    <property type="entry name" value="NAT_SF"/>
    <property type="match status" value="1"/>
</dbReference>
<evidence type="ECO:0000256" key="2">
    <source>
        <dbReference type="ARBA" id="ARBA00022649"/>
    </source>
</evidence>
<dbReference type="Proteomes" id="UP000184212">
    <property type="component" value="Unassembled WGS sequence"/>
</dbReference>
<name>A0A1M5MI99_9BACT</name>
<evidence type="ECO:0000256" key="4">
    <source>
        <dbReference type="ARBA" id="ARBA00023315"/>
    </source>
</evidence>
<organism evidence="7 8">
    <name type="scientific">Chryseolinea serpens</name>
    <dbReference type="NCBI Taxonomy" id="947013"/>
    <lineage>
        <taxon>Bacteria</taxon>
        <taxon>Pseudomonadati</taxon>
        <taxon>Bacteroidota</taxon>
        <taxon>Cytophagia</taxon>
        <taxon>Cytophagales</taxon>
        <taxon>Fulvivirgaceae</taxon>
        <taxon>Chryseolinea</taxon>
    </lineage>
</organism>
<keyword evidence="2" id="KW-1277">Toxin-antitoxin system</keyword>
<dbReference type="RefSeq" id="WP_073132851.1">
    <property type="nucleotide sequence ID" value="NZ_FQWQ01000001.1"/>
</dbReference>
<evidence type="ECO:0000313" key="8">
    <source>
        <dbReference type="Proteomes" id="UP000184212"/>
    </source>
</evidence>